<comment type="function">
    <text evidence="9">Component of the NuA4 histone acetyltransferase complex which is involved in transcriptional activation of selected genes principally by acetylation of nucleosomal histone H4 and H2A. The NuA4 complex is also involved in DNA repair.</text>
</comment>
<dbReference type="Pfam" id="PF09340">
    <property type="entry name" value="NuA4"/>
    <property type="match status" value="1"/>
</dbReference>
<comment type="caution">
    <text evidence="12">The sequence shown here is derived from an EMBL/GenBank/DDBJ whole genome shotgun (WGS) entry which is preliminary data.</text>
</comment>
<feature type="compositionally biased region" description="Polar residues" evidence="11">
    <location>
        <begin position="87"/>
        <end position="103"/>
    </location>
</feature>
<protein>
    <recommendedName>
        <fullName evidence="3 9">Chromatin modification-related protein EAF6</fullName>
    </recommendedName>
</protein>
<evidence type="ECO:0000256" key="1">
    <source>
        <dbReference type="ARBA" id="ARBA00004123"/>
    </source>
</evidence>
<keyword evidence="9" id="KW-0234">DNA repair</keyword>
<evidence type="ECO:0000256" key="7">
    <source>
        <dbReference type="ARBA" id="ARBA00023163"/>
    </source>
</evidence>
<evidence type="ECO:0000256" key="4">
    <source>
        <dbReference type="ARBA" id="ARBA00022853"/>
    </source>
</evidence>
<sequence length="353" mass="37789">MPPRKKIKLNFTPAEPQSSEEPDDRTARRTAHLAARRSAREDFDPPFDIEDEDQNDEDEDEGNIDEENPDPDEGSEPESDEGRQLKALTQSNTSLQNGFNTAEGQRVVHEHPPRNIRKSLHLWNARRAPQGSSSTDRDAPSESVGTEDEPKATFGSVICFIAMTENNQAAAGAEAPGGLPFYEQSRTQLKSLLAKRRELEKKLGLIEDSISTKEQEYLDSTPSGNIMAGFDNYTKGTNAAAAQRRKGGNMELHRVFSKSSISYNANVADSTANTPGSSHAPTPVSTTFAGGSGSNHPTPTSATASTGKAGGGGGGSKKDKKKAAISLSVDAGGDSESDVNVKKVRTNFGASRK</sequence>
<evidence type="ECO:0000256" key="8">
    <source>
        <dbReference type="ARBA" id="ARBA00023242"/>
    </source>
</evidence>
<comment type="subunit">
    <text evidence="9">Component of the NuA4 histone acetyltransferase complex.</text>
</comment>
<comment type="similarity">
    <text evidence="2 9">Belongs to the EAF6 family.</text>
</comment>
<keyword evidence="7 9" id="KW-0804">Transcription</keyword>
<evidence type="ECO:0000256" key="3">
    <source>
        <dbReference type="ARBA" id="ARBA00018504"/>
    </source>
</evidence>
<feature type="compositionally biased region" description="Basic residues" evidence="11">
    <location>
        <begin position="28"/>
        <end position="37"/>
    </location>
</feature>
<evidence type="ECO:0000313" key="12">
    <source>
        <dbReference type="EMBL" id="KAK7741279.1"/>
    </source>
</evidence>
<evidence type="ECO:0000256" key="5">
    <source>
        <dbReference type="ARBA" id="ARBA00023015"/>
    </source>
</evidence>
<reference evidence="12 13" key="1">
    <citation type="submission" date="2024-02" db="EMBL/GenBank/DDBJ databases">
        <title>De novo assembly and annotation of 12 fungi associated with fruit tree decline syndrome in Ontario, Canada.</title>
        <authorList>
            <person name="Sulman M."/>
            <person name="Ellouze W."/>
            <person name="Ilyukhin E."/>
        </authorList>
    </citation>
    <scope>NUCLEOTIDE SEQUENCE [LARGE SCALE GENOMIC DNA]</scope>
    <source>
        <strain evidence="12 13">M169</strain>
    </source>
</reference>
<feature type="compositionally biased region" description="Acidic residues" evidence="11">
    <location>
        <begin position="44"/>
        <end position="79"/>
    </location>
</feature>
<evidence type="ECO:0000256" key="10">
    <source>
        <dbReference type="SAM" id="Coils"/>
    </source>
</evidence>
<feature type="compositionally biased region" description="Polar residues" evidence="11">
    <location>
        <begin position="271"/>
        <end position="299"/>
    </location>
</feature>
<evidence type="ECO:0000313" key="13">
    <source>
        <dbReference type="Proteomes" id="UP001430848"/>
    </source>
</evidence>
<gene>
    <name evidence="12" type="ORF">SLS63_000832</name>
</gene>
<keyword evidence="4 9" id="KW-0156">Chromatin regulator</keyword>
<keyword evidence="6 10" id="KW-0175">Coiled coil</keyword>
<feature type="coiled-coil region" evidence="10">
    <location>
        <begin position="182"/>
        <end position="216"/>
    </location>
</feature>
<proteinExistence type="inferred from homology"/>
<keyword evidence="13" id="KW-1185">Reference proteome</keyword>
<comment type="subcellular location">
    <subcellularLocation>
        <location evidence="1 9">Nucleus</location>
    </subcellularLocation>
</comment>
<evidence type="ECO:0000256" key="6">
    <source>
        <dbReference type="ARBA" id="ARBA00023054"/>
    </source>
</evidence>
<feature type="region of interest" description="Disordered" evidence="11">
    <location>
        <begin position="271"/>
        <end position="353"/>
    </location>
</feature>
<evidence type="ECO:0000256" key="9">
    <source>
        <dbReference type="RuleBase" id="RU368022"/>
    </source>
</evidence>
<dbReference type="PANTHER" id="PTHR13476">
    <property type="entry name" value="CHROMATIN MODIFICATION-RELATED PROTEIN MEAF6"/>
    <property type="match status" value="1"/>
</dbReference>
<accession>A0ABR1PNC9</accession>
<name>A0ABR1PNC9_DIAER</name>
<evidence type="ECO:0000256" key="2">
    <source>
        <dbReference type="ARBA" id="ARBA00010916"/>
    </source>
</evidence>
<evidence type="ECO:0000256" key="11">
    <source>
        <dbReference type="SAM" id="MobiDB-lite"/>
    </source>
</evidence>
<dbReference type="EMBL" id="JAKNSF020000002">
    <property type="protein sequence ID" value="KAK7741279.1"/>
    <property type="molecule type" value="Genomic_DNA"/>
</dbReference>
<keyword evidence="8 9" id="KW-0539">Nucleus</keyword>
<organism evidence="12 13">
    <name type="scientific">Diaporthe eres</name>
    <name type="common">Phomopsis oblonga</name>
    <dbReference type="NCBI Taxonomy" id="83184"/>
    <lineage>
        <taxon>Eukaryota</taxon>
        <taxon>Fungi</taxon>
        <taxon>Dikarya</taxon>
        <taxon>Ascomycota</taxon>
        <taxon>Pezizomycotina</taxon>
        <taxon>Sordariomycetes</taxon>
        <taxon>Sordariomycetidae</taxon>
        <taxon>Diaporthales</taxon>
        <taxon>Diaporthaceae</taxon>
        <taxon>Diaporthe</taxon>
        <taxon>Diaporthe eres species complex</taxon>
    </lineage>
</organism>
<keyword evidence="5 9" id="KW-0805">Transcription regulation</keyword>
<dbReference type="InterPro" id="IPR015418">
    <property type="entry name" value="Eaf6"/>
</dbReference>
<dbReference type="Proteomes" id="UP001430848">
    <property type="component" value="Unassembled WGS sequence"/>
</dbReference>
<feature type="region of interest" description="Disordered" evidence="11">
    <location>
        <begin position="1"/>
        <end position="150"/>
    </location>
</feature>
<keyword evidence="9" id="KW-0227">DNA damage</keyword>